<evidence type="ECO:0000256" key="2">
    <source>
        <dbReference type="PROSITE-ProRule" id="PRU00808"/>
    </source>
</evidence>
<dbReference type="GO" id="GO:0019773">
    <property type="term" value="C:proteasome core complex, alpha-subunit complex"/>
    <property type="evidence" value="ECO:0007669"/>
    <property type="project" value="UniProtKB-UniRule"/>
</dbReference>
<dbReference type="GO" id="GO:0051603">
    <property type="term" value="P:proteolysis involved in protein catabolic process"/>
    <property type="evidence" value="ECO:0007669"/>
    <property type="project" value="InterPro"/>
</dbReference>
<keyword evidence="3" id="KW-0378">Hydrolase</keyword>
<dbReference type="InterPro" id="IPR001353">
    <property type="entry name" value="Proteasome_sua/b"/>
</dbReference>
<keyword evidence="1 2" id="KW-0647">Proteasome</keyword>
<name>A0AAN6JGI6_9BASI</name>
<evidence type="ECO:0000313" key="3">
    <source>
        <dbReference type="EMBL" id="KAK0518821.1"/>
    </source>
</evidence>
<dbReference type="InterPro" id="IPR050115">
    <property type="entry name" value="Proteasome_alpha"/>
</dbReference>
<dbReference type="EMBL" id="JAPDMQ010001162">
    <property type="protein sequence ID" value="KAK0518821.1"/>
    <property type="molecule type" value="Genomic_DNA"/>
</dbReference>
<proteinExistence type="inferred from homology"/>
<feature type="non-terminal residue" evidence="3">
    <location>
        <position position="1"/>
    </location>
</feature>
<comment type="similarity">
    <text evidence="2">Belongs to the peptidase T1A family.</text>
</comment>
<dbReference type="Proteomes" id="UP001176521">
    <property type="component" value="Unassembled WGS sequence"/>
</dbReference>
<sequence length="265" mass="27529">DKLLEPSSVTHIFNITPNIGCIMTGRTADARAQVQRARSEAAEFKYKYGYAITPDLLAKRIANINQVYTQRAAMRPLGVSMILIGLDVERDDGTGKAKPQVFKIDPAGYFVGFRATAAGTKQTEAINFLEKKFKKPSASEGGPSTGAAGSSSSTSAAAAAATAPSAGSSGSASAASGPADQAVSDAEALAQSLSTQDVLELAITTLASILQQDLKPNEVELAIVGGGPQAIDLEDGSKEAVALRRFRNLSEQEIGAILDAIADRD</sequence>
<dbReference type="Gene3D" id="3.60.20.10">
    <property type="entry name" value="Glutamine Phosphoribosylpyrophosphate, subunit 1, domain 1"/>
    <property type="match status" value="1"/>
</dbReference>
<dbReference type="AlphaFoldDB" id="A0AAN6JGI6"/>
<comment type="caution">
    <text evidence="3">The sequence shown here is derived from an EMBL/GenBank/DDBJ whole genome shotgun (WGS) entry which is preliminary data.</text>
</comment>
<reference evidence="3" key="1">
    <citation type="journal article" date="2023" name="PhytoFront">
        <title>Draft Genome Resources of Seven Strains of Tilletia horrida, Causal Agent of Kernel Smut of Rice.</title>
        <authorList>
            <person name="Khanal S."/>
            <person name="Antony Babu S."/>
            <person name="Zhou X.G."/>
        </authorList>
    </citation>
    <scope>NUCLEOTIDE SEQUENCE</scope>
    <source>
        <strain evidence="3">TX3</strain>
    </source>
</reference>
<dbReference type="PANTHER" id="PTHR11599">
    <property type="entry name" value="PROTEASOME SUBUNIT ALPHA/BETA"/>
    <property type="match status" value="1"/>
</dbReference>
<dbReference type="InterPro" id="IPR029055">
    <property type="entry name" value="Ntn_hydrolases_N"/>
</dbReference>
<gene>
    <name evidence="3" type="primary">SCL1</name>
    <name evidence="3" type="ORF">OC842_007667</name>
</gene>
<dbReference type="SUPFAM" id="SSF56235">
    <property type="entry name" value="N-terminal nucleophile aminohydrolases (Ntn hydrolases)"/>
    <property type="match status" value="1"/>
</dbReference>
<dbReference type="GO" id="GO:0016787">
    <property type="term" value="F:hydrolase activity"/>
    <property type="evidence" value="ECO:0007669"/>
    <property type="project" value="UniProtKB-KW"/>
</dbReference>
<dbReference type="Pfam" id="PF00227">
    <property type="entry name" value="Proteasome"/>
    <property type="match status" value="1"/>
</dbReference>
<accession>A0AAN6JGI6</accession>
<dbReference type="InterPro" id="IPR023332">
    <property type="entry name" value="Proteasome_alpha-type"/>
</dbReference>
<evidence type="ECO:0000256" key="1">
    <source>
        <dbReference type="ARBA" id="ARBA00022942"/>
    </source>
</evidence>
<organism evidence="3 4">
    <name type="scientific">Tilletia horrida</name>
    <dbReference type="NCBI Taxonomy" id="155126"/>
    <lineage>
        <taxon>Eukaryota</taxon>
        <taxon>Fungi</taxon>
        <taxon>Dikarya</taxon>
        <taxon>Basidiomycota</taxon>
        <taxon>Ustilaginomycotina</taxon>
        <taxon>Exobasidiomycetes</taxon>
        <taxon>Tilletiales</taxon>
        <taxon>Tilletiaceae</taxon>
        <taxon>Tilletia</taxon>
    </lineage>
</organism>
<dbReference type="PROSITE" id="PS51475">
    <property type="entry name" value="PROTEASOME_ALPHA_2"/>
    <property type="match status" value="1"/>
</dbReference>
<evidence type="ECO:0000313" key="4">
    <source>
        <dbReference type="Proteomes" id="UP001176521"/>
    </source>
</evidence>
<keyword evidence="4" id="KW-1185">Reference proteome</keyword>
<protein>
    <submittedName>
        <fullName evidence="3">Proteasome subunit YC7alpha/Y8 (Protease yscE subunit 7)</fullName>
        <ecNumber evidence="3">3.4.25.1</ecNumber>
    </submittedName>
</protein>
<dbReference type="EC" id="3.4.25.1" evidence="3"/>